<organism evidence="2 3">
    <name type="scientific">Salipiger marinus</name>
    <dbReference type="NCBI Taxonomy" id="555512"/>
    <lineage>
        <taxon>Bacteria</taxon>
        <taxon>Pseudomonadati</taxon>
        <taxon>Pseudomonadota</taxon>
        <taxon>Alphaproteobacteria</taxon>
        <taxon>Rhodobacterales</taxon>
        <taxon>Roseobacteraceae</taxon>
        <taxon>Salipiger</taxon>
    </lineage>
</organism>
<keyword evidence="1" id="KW-1133">Transmembrane helix</keyword>
<name>A0A1G8STY8_9RHOB</name>
<keyword evidence="1" id="KW-0472">Membrane</keyword>
<gene>
    <name evidence="2" type="ORF">SAMN04487993_102633</name>
</gene>
<dbReference type="OrthoDB" id="513552at2"/>
<protein>
    <recommendedName>
        <fullName evidence="4">DUF4112 domain-containing protein</fullName>
    </recommendedName>
</protein>
<feature type="transmembrane region" description="Helical" evidence="1">
    <location>
        <begin position="37"/>
        <end position="58"/>
    </location>
</feature>
<evidence type="ECO:0008006" key="4">
    <source>
        <dbReference type="Google" id="ProtNLM"/>
    </source>
</evidence>
<dbReference type="PANTHER" id="PTHR35519">
    <property type="entry name" value="MEMBRANE PROTEINS"/>
    <property type="match status" value="1"/>
</dbReference>
<sequence length="128" mass="14471">MTAAQDFDRLARVERLARRMDRAFRLPFTRIRLGWDAILGLVPGIGDTLALLPAVWILKEARDMGAPNPLLAQMAGNMGVDWLIGLVPFLGDIFDVGFRANLRNTALLRRWLEQQHGKPELRPEVSRV</sequence>
<dbReference type="Pfam" id="PF13430">
    <property type="entry name" value="DUF4112"/>
    <property type="match status" value="1"/>
</dbReference>
<reference evidence="2 3" key="1">
    <citation type="submission" date="2016-10" db="EMBL/GenBank/DDBJ databases">
        <authorList>
            <person name="de Groot N.N."/>
        </authorList>
    </citation>
    <scope>NUCLEOTIDE SEQUENCE [LARGE SCALE GENOMIC DNA]</scope>
    <source>
        <strain evidence="2 3">DSM 26424</strain>
    </source>
</reference>
<accession>A0A1G8STY8</accession>
<dbReference type="AlphaFoldDB" id="A0A1G8STY8"/>
<evidence type="ECO:0000313" key="3">
    <source>
        <dbReference type="Proteomes" id="UP000199093"/>
    </source>
</evidence>
<keyword evidence="3" id="KW-1185">Reference proteome</keyword>
<keyword evidence="1" id="KW-0812">Transmembrane</keyword>
<dbReference type="InterPro" id="IPR025187">
    <property type="entry name" value="DUF4112"/>
</dbReference>
<dbReference type="STRING" id="555512.SAMN04487993_102633"/>
<proteinExistence type="predicted"/>
<evidence type="ECO:0000313" key="2">
    <source>
        <dbReference type="EMBL" id="SDJ32706.1"/>
    </source>
</evidence>
<dbReference type="PANTHER" id="PTHR35519:SF2">
    <property type="entry name" value="PH DOMAIN PROTEIN"/>
    <property type="match status" value="1"/>
</dbReference>
<dbReference type="Proteomes" id="UP000199093">
    <property type="component" value="Unassembled WGS sequence"/>
</dbReference>
<dbReference type="RefSeq" id="WP_089851107.1">
    <property type="nucleotide sequence ID" value="NZ_FNEJ01000026.1"/>
</dbReference>
<evidence type="ECO:0000256" key="1">
    <source>
        <dbReference type="SAM" id="Phobius"/>
    </source>
</evidence>
<dbReference type="EMBL" id="FNEJ01000026">
    <property type="protein sequence ID" value="SDJ32706.1"/>
    <property type="molecule type" value="Genomic_DNA"/>
</dbReference>